<dbReference type="EMBL" id="AE003849">
    <property type="protein sequence ID" value="AAF84205.1"/>
    <property type="molecule type" value="Genomic_DNA"/>
</dbReference>
<dbReference type="KEGG" id="xfa:XF_1396"/>
<protein>
    <submittedName>
        <fullName evidence="1">Uncharacterized protein</fullName>
    </submittedName>
</protein>
<dbReference type="AlphaFoldDB" id="Q9PDI3"/>
<evidence type="ECO:0000313" key="2">
    <source>
        <dbReference type="Proteomes" id="UP000000812"/>
    </source>
</evidence>
<proteinExistence type="predicted"/>
<dbReference type="PIR" id="H82685">
    <property type="entry name" value="H82685"/>
</dbReference>
<sequence length="71" mass="8011">MDHYGSINPNMLGSMDDRPPFKKQIHYNAKTILDWTQLISKQHPNTAQLHTTPPLLTFLATAGITHIDSIN</sequence>
<organism evidence="1 2">
    <name type="scientific">Xylella fastidiosa (strain 9a5c)</name>
    <dbReference type="NCBI Taxonomy" id="160492"/>
    <lineage>
        <taxon>Bacteria</taxon>
        <taxon>Pseudomonadati</taxon>
        <taxon>Pseudomonadota</taxon>
        <taxon>Gammaproteobacteria</taxon>
        <taxon>Lysobacterales</taxon>
        <taxon>Lysobacteraceae</taxon>
        <taxon>Xylella</taxon>
    </lineage>
</organism>
<reference evidence="1 2" key="1">
    <citation type="journal article" date="2000" name="Nature">
        <title>The genome sequence of the plant pathogen Xylella fastidiosa.</title>
        <authorList>
            <person name="Simpson A.J."/>
            <person name="Reinach F.C."/>
            <person name="Arruda P."/>
            <person name="Abreu F.A."/>
            <person name="Acencio M."/>
            <person name="Alvarenga R."/>
            <person name="Alves L.M."/>
            <person name="Araya J.E."/>
            <person name="Baia G.S."/>
            <person name="Baptista C.S."/>
            <person name="Barros M.H."/>
            <person name="Bonaccorsi E.D."/>
            <person name="Bordin S."/>
            <person name="Bove J.M."/>
            <person name="Briones M.R."/>
            <person name="Bueno M.R."/>
            <person name="Camargo A.A."/>
            <person name="Camargo L.E."/>
            <person name="Carraro D.M."/>
            <person name="Carrer H."/>
            <person name="Colauto N.B."/>
            <person name="Colombo C."/>
            <person name="Costa F.F."/>
            <person name="Costa M.C."/>
            <person name="Costa-Neto C.M."/>
            <person name="Coutinho L.L."/>
            <person name="Cristofani M."/>
            <person name="Dias-Neto E."/>
            <person name="Docena C."/>
            <person name="El-Dorry H."/>
            <person name="Facincani A.P."/>
            <person name="Ferreira A.J."/>
            <person name="Ferreira V.C."/>
            <person name="Ferro J.A."/>
            <person name="Fraga J.S."/>
            <person name="Franca S.C."/>
            <person name="Franco M.C."/>
            <person name="Frohme M."/>
            <person name="Furlan L.R."/>
            <person name="Garnier M."/>
            <person name="Goldman G.H."/>
            <person name="Goldman M.H."/>
            <person name="Gomes S.L."/>
            <person name="Gruber A."/>
            <person name="Ho P.L."/>
            <person name="Hoheisel J.D."/>
            <person name="Junqueira M.L."/>
            <person name="Kemper E.L."/>
            <person name="Kitajima J.P."/>
            <person name="Krieger J.E."/>
            <person name="Kuramae E.E."/>
            <person name="Laigret F."/>
            <person name="Lambais M.R."/>
            <person name="Leite L.C."/>
            <person name="Lemos E.G."/>
            <person name="Lemos M.V."/>
            <person name="Lopes S.A."/>
            <person name="Lopes C.R."/>
            <person name="Machado J.A."/>
            <person name="Machado M.A."/>
            <person name="Madeira A.M."/>
            <person name="Madeira H.M."/>
            <person name="Marino C.L."/>
            <person name="Marques M.V."/>
            <person name="Martins E.A."/>
            <person name="Martins E.M."/>
            <person name="Matsukuma A.Y."/>
            <person name="Menck C.F."/>
            <person name="Miracca E.C."/>
            <person name="Miyaki C.Y."/>
            <person name="Monteriro-Vitorello C.B."/>
            <person name="Moon D.H."/>
            <person name="Nagai M.A."/>
            <person name="Nascimento A.L."/>
            <person name="Netto L.E."/>
            <person name="Nhani A.Jr."/>
            <person name="Nobrega F.G."/>
            <person name="Nunes L.R."/>
            <person name="Oliveira M.A."/>
            <person name="de Oliveira M.C."/>
            <person name="de Oliveira R.C."/>
            <person name="Palmieri D.A."/>
            <person name="Paris A."/>
            <person name="Peixoto B.R."/>
            <person name="Pereira G.A."/>
            <person name="Pereira H.A.Jr."/>
            <person name="Pesquero J.B."/>
            <person name="Quaggio R.B."/>
            <person name="Roberto P.G."/>
            <person name="Rodrigues V."/>
            <person name="de M Rosa A.J."/>
            <person name="de Rosa V.E.Jr."/>
            <person name="de Sa R.G."/>
            <person name="Santelli R.V."/>
            <person name="Sawasaki H.E."/>
            <person name="da Silva A.C."/>
            <person name="da Silva A.M."/>
            <person name="da Silva F.R."/>
            <person name="da Silva W.A.Jr."/>
            <person name="da Silveira J.F."/>
            <person name="Silvestri M.L."/>
            <person name="Siqueira W.J."/>
            <person name="de Souza A.A."/>
            <person name="de Souza A.P."/>
            <person name="Terenzi M.F."/>
            <person name="Truffi D."/>
            <person name="Tsai S.M."/>
            <person name="Tsuhako M.H."/>
            <person name="Vallada H."/>
            <person name="Van Sluys M.A."/>
            <person name="Verjovski-Almeida S."/>
            <person name="Vettore A.L."/>
            <person name="Zago M.A."/>
            <person name="Zatz M."/>
            <person name="Meidanis J."/>
            <person name="Setubal J.C."/>
        </authorList>
    </citation>
    <scope>NUCLEOTIDE SEQUENCE [LARGE SCALE GENOMIC DNA]</scope>
    <source>
        <strain evidence="1 2">9a5c</strain>
    </source>
</reference>
<evidence type="ECO:0000313" key="1">
    <source>
        <dbReference type="EMBL" id="AAF84205.1"/>
    </source>
</evidence>
<name>Q9PDI3_XYLFA</name>
<dbReference type="Proteomes" id="UP000000812">
    <property type="component" value="Chromosome"/>
</dbReference>
<gene>
    <name evidence="1" type="ordered locus">XF_1396</name>
</gene>
<dbReference type="HOGENOM" id="CLU_2739176_0_0_6"/>
<accession>Q9PDI3</accession>